<evidence type="ECO:0000313" key="1">
    <source>
        <dbReference type="EMBL" id="AKF08896.1"/>
    </source>
</evidence>
<proteinExistence type="predicted"/>
<dbReference type="STRING" id="927083.DB32_006045"/>
<dbReference type="AlphaFoldDB" id="A0A0F6W709"/>
<gene>
    <name evidence="1" type="ORF">DB32_006045</name>
</gene>
<evidence type="ECO:0000313" key="2">
    <source>
        <dbReference type="Proteomes" id="UP000034883"/>
    </source>
</evidence>
<dbReference type="Proteomes" id="UP000034883">
    <property type="component" value="Chromosome"/>
</dbReference>
<organism evidence="1 2">
    <name type="scientific">Sandaracinus amylolyticus</name>
    <dbReference type="NCBI Taxonomy" id="927083"/>
    <lineage>
        <taxon>Bacteria</taxon>
        <taxon>Pseudomonadati</taxon>
        <taxon>Myxococcota</taxon>
        <taxon>Polyangia</taxon>
        <taxon>Polyangiales</taxon>
        <taxon>Sandaracinaceae</taxon>
        <taxon>Sandaracinus</taxon>
    </lineage>
</organism>
<sequence length="313" mass="31846">MVMGAPVATREWANMGALANWLAAKGAVLVPYSRLNNPGLADTDTITYRMRVDTRATALQRVWLIEAHASVDAGIPPFQLRVNGGATRSGASGLNVIVEDVSSPGSGLTELTLQLIAGESGALSPRGLTVYEQDRPELDAAGGEGVDTASLRSGQPIASGIAGASVGGITAMSIDARRAGLAHLLYGDAGNPSKSGTGYTTLTPLPLPLLGQVVREGATTATVRVTAYARMSAAGTGHIRLTRTKGGATTVINVSGTTLGWTTPVDVTIDADDMSTSDGLRGAAFDGLSVAIEGAVGSTIEVQSISFLAPAFA</sequence>
<protein>
    <submittedName>
        <fullName evidence="1">Uncharacterized protein</fullName>
    </submittedName>
</protein>
<accession>A0A0F6W709</accession>
<dbReference type="KEGG" id="samy:DB32_006045"/>
<keyword evidence="2" id="KW-1185">Reference proteome</keyword>
<dbReference type="EMBL" id="CP011125">
    <property type="protein sequence ID" value="AKF08896.1"/>
    <property type="molecule type" value="Genomic_DNA"/>
</dbReference>
<name>A0A0F6W709_9BACT</name>
<reference evidence="1 2" key="1">
    <citation type="submission" date="2015-03" db="EMBL/GenBank/DDBJ databases">
        <title>Genome assembly of Sandaracinus amylolyticus DSM 53668.</title>
        <authorList>
            <person name="Sharma G."/>
            <person name="Subramanian S."/>
        </authorList>
    </citation>
    <scope>NUCLEOTIDE SEQUENCE [LARGE SCALE GENOMIC DNA]</scope>
    <source>
        <strain evidence="1 2">DSM 53668</strain>
    </source>
</reference>